<evidence type="ECO:0000256" key="1">
    <source>
        <dbReference type="SAM" id="Phobius"/>
    </source>
</evidence>
<keyword evidence="1" id="KW-0472">Membrane</keyword>
<feature type="transmembrane region" description="Helical" evidence="1">
    <location>
        <begin position="309"/>
        <end position="329"/>
    </location>
</feature>
<dbReference type="GO" id="GO:0016020">
    <property type="term" value="C:membrane"/>
    <property type="evidence" value="ECO:0007669"/>
    <property type="project" value="TreeGrafter"/>
</dbReference>
<protein>
    <submittedName>
        <fullName evidence="3">Acyltransferase family protein</fullName>
    </submittedName>
</protein>
<keyword evidence="3" id="KW-0808">Transferase</keyword>
<dbReference type="Pfam" id="PF01757">
    <property type="entry name" value="Acyl_transf_3"/>
    <property type="match status" value="1"/>
</dbReference>
<organism evidence="3 4">
    <name type="scientific">Acidiluteibacter ferrifornacis</name>
    <dbReference type="NCBI Taxonomy" id="2692424"/>
    <lineage>
        <taxon>Bacteria</taxon>
        <taxon>Pseudomonadati</taxon>
        <taxon>Bacteroidota</taxon>
        <taxon>Flavobacteriia</taxon>
        <taxon>Flavobacteriales</taxon>
        <taxon>Cryomorphaceae</taxon>
        <taxon>Acidiluteibacter</taxon>
    </lineage>
</organism>
<feature type="transmembrane region" description="Helical" evidence="1">
    <location>
        <begin position="47"/>
        <end position="74"/>
    </location>
</feature>
<feature type="transmembrane region" description="Helical" evidence="1">
    <location>
        <begin position="341"/>
        <end position="362"/>
    </location>
</feature>
<reference evidence="3 4" key="1">
    <citation type="submission" date="2019-12" db="EMBL/GenBank/DDBJ databases">
        <authorList>
            <person name="Zhao J."/>
        </authorList>
    </citation>
    <scope>NUCLEOTIDE SEQUENCE [LARGE SCALE GENOMIC DNA]</scope>
    <source>
        <strain evidence="3 4">S-15</strain>
    </source>
</reference>
<evidence type="ECO:0000313" key="3">
    <source>
        <dbReference type="EMBL" id="NBG65374.1"/>
    </source>
</evidence>
<dbReference type="EMBL" id="WWNE01000005">
    <property type="protein sequence ID" value="NBG65374.1"/>
    <property type="molecule type" value="Genomic_DNA"/>
</dbReference>
<keyword evidence="1" id="KW-0812">Transmembrane</keyword>
<dbReference type="InterPro" id="IPR050879">
    <property type="entry name" value="Acyltransferase_3"/>
</dbReference>
<feature type="transmembrane region" description="Helical" evidence="1">
    <location>
        <begin position="166"/>
        <end position="195"/>
    </location>
</feature>
<dbReference type="InterPro" id="IPR002656">
    <property type="entry name" value="Acyl_transf_3_dom"/>
</dbReference>
<dbReference type="PANTHER" id="PTHR23028">
    <property type="entry name" value="ACETYLTRANSFERASE"/>
    <property type="match status" value="1"/>
</dbReference>
<dbReference type="AlphaFoldDB" id="A0A6N9NHS0"/>
<gene>
    <name evidence="3" type="ORF">GQN54_04560</name>
</gene>
<proteinExistence type="predicted"/>
<dbReference type="GO" id="GO:0016747">
    <property type="term" value="F:acyltransferase activity, transferring groups other than amino-acyl groups"/>
    <property type="evidence" value="ECO:0007669"/>
    <property type="project" value="InterPro"/>
</dbReference>
<keyword evidence="3" id="KW-0012">Acyltransferase</keyword>
<feature type="transmembrane region" description="Helical" evidence="1">
    <location>
        <begin position="7"/>
        <end position="27"/>
    </location>
</feature>
<feature type="domain" description="Acyltransferase 3" evidence="2">
    <location>
        <begin position="10"/>
        <end position="355"/>
    </location>
</feature>
<accession>A0A6N9NHS0</accession>
<evidence type="ECO:0000259" key="2">
    <source>
        <dbReference type="Pfam" id="PF01757"/>
    </source>
</evidence>
<dbReference type="GO" id="GO:0000271">
    <property type="term" value="P:polysaccharide biosynthetic process"/>
    <property type="evidence" value="ECO:0007669"/>
    <property type="project" value="TreeGrafter"/>
</dbReference>
<keyword evidence="4" id="KW-1185">Reference proteome</keyword>
<name>A0A6N9NHS0_9FLAO</name>
<keyword evidence="1" id="KW-1133">Transmembrane helix</keyword>
<dbReference type="Proteomes" id="UP000470771">
    <property type="component" value="Unassembled WGS sequence"/>
</dbReference>
<dbReference type="PANTHER" id="PTHR23028:SF53">
    <property type="entry name" value="ACYL_TRANSF_3 DOMAIN-CONTAINING PROTEIN"/>
    <property type="match status" value="1"/>
</dbReference>
<feature type="transmembrane region" description="Helical" evidence="1">
    <location>
        <begin position="207"/>
        <end position="230"/>
    </location>
</feature>
<feature type="transmembrane region" description="Helical" evidence="1">
    <location>
        <begin position="95"/>
        <end position="117"/>
    </location>
</feature>
<evidence type="ECO:0000313" key="4">
    <source>
        <dbReference type="Proteomes" id="UP000470771"/>
    </source>
</evidence>
<sequence length="374" mass="43587">MNSTPKIYFSGLDTIRFVAALMVFLGHTISNSFTKLGIEVESFSYKILSIFSSGGTGVSIFFVLSGFLITYLIISEIEHGKFSLKNFYIRRTLRIWPLYYAVVIFSFFLYPGLKILINQNQPLASQVLYHLTFLSNFDVINVYQNSLGLEAMSQNITWSVSIEEQFYLFFPLIFFLPIKGWGWCIIVLMTISLVFRYVNQSNSIILYYHTLSVLPDLLTGSLFAYLISINKKIYTFFESTKVMFHITVLLIFFAIMVLDSYIENCETFFRFIKGVIVGLIVVTQALSLNKSWFNFAKWKFADRWGKRSYGIYMLHPICITLIDVFYRLIGYNYTSTFSKHLFVVLLTLIFTLALSEISYRNLEMKFLSYKNKFR</sequence>
<feature type="transmembrane region" description="Helical" evidence="1">
    <location>
        <begin position="242"/>
        <end position="262"/>
    </location>
</feature>
<comment type="caution">
    <text evidence="3">The sequence shown here is derived from an EMBL/GenBank/DDBJ whole genome shotgun (WGS) entry which is preliminary data.</text>
</comment>
<dbReference type="RefSeq" id="WP_160632335.1">
    <property type="nucleotide sequence ID" value="NZ_WWNE01000005.1"/>
</dbReference>
<feature type="transmembrane region" description="Helical" evidence="1">
    <location>
        <begin position="268"/>
        <end position="288"/>
    </location>
</feature>